<feature type="binding site" evidence="7">
    <location>
        <position position="144"/>
    </location>
    <ligand>
        <name>ATP</name>
        <dbReference type="ChEBI" id="CHEBI:30616"/>
    </ligand>
</feature>
<evidence type="ECO:0000313" key="8">
    <source>
        <dbReference type="EMBL" id="GGC78876.1"/>
    </source>
</evidence>
<dbReference type="InterPro" id="IPR000623">
    <property type="entry name" value="Shikimate_kinase/TSH1"/>
</dbReference>
<comment type="subunit">
    <text evidence="7">Monomer.</text>
</comment>
<proteinExistence type="inferred from homology"/>
<comment type="subcellular location">
    <subcellularLocation>
        <location evidence="7">Cytoplasm</location>
    </subcellularLocation>
</comment>
<keyword evidence="5 7" id="KW-0067">ATP-binding</keyword>
<accession>A0A916UMU4</accession>
<dbReference type="NCBIfam" id="NF010552">
    <property type="entry name" value="PRK13946.1"/>
    <property type="match status" value="1"/>
</dbReference>
<dbReference type="GO" id="GO:0005524">
    <property type="term" value="F:ATP binding"/>
    <property type="evidence" value="ECO:0007669"/>
    <property type="project" value="UniProtKB-UniRule"/>
</dbReference>
<feature type="binding site" evidence="7">
    <location>
        <position position="42"/>
    </location>
    <ligand>
        <name>Mg(2+)</name>
        <dbReference type="ChEBI" id="CHEBI:18420"/>
    </ligand>
</feature>
<keyword evidence="2 7" id="KW-0808">Transferase</keyword>
<evidence type="ECO:0000256" key="6">
    <source>
        <dbReference type="ARBA" id="ARBA00023141"/>
    </source>
</evidence>
<dbReference type="RefSeq" id="WP_188611055.1">
    <property type="nucleotide sequence ID" value="NZ_BMGG01000007.1"/>
</dbReference>
<dbReference type="CDD" id="cd00464">
    <property type="entry name" value="SK"/>
    <property type="match status" value="1"/>
</dbReference>
<reference evidence="8" key="2">
    <citation type="submission" date="2020-09" db="EMBL/GenBank/DDBJ databases">
        <authorList>
            <person name="Sun Q."/>
            <person name="Zhou Y."/>
        </authorList>
    </citation>
    <scope>NUCLEOTIDE SEQUENCE</scope>
    <source>
        <strain evidence="8">CGMCC 1.12919</strain>
    </source>
</reference>
<comment type="function">
    <text evidence="7">Catalyzes the specific phosphorylation of the 3-hydroxyl group of shikimic acid using ATP as a cosubstrate.</text>
</comment>
<keyword evidence="6 7" id="KW-0057">Aromatic amino acid biosynthesis</keyword>
<dbReference type="EMBL" id="BMGG01000007">
    <property type="protein sequence ID" value="GGC78876.1"/>
    <property type="molecule type" value="Genomic_DNA"/>
</dbReference>
<dbReference type="GO" id="GO:0005829">
    <property type="term" value="C:cytosol"/>
    <property type="evidence" value="ECO:0007669"/>
    <property type="project" value="TreeGrafter"/>
</dbReference>
<keyword evidence="3 7" id="KW-0547">Nucleotide-binding</keyword>
<dbReference type="EC" id="2.7.1.71" evidence="7"/>
<dbReference type="PANTHER" id="PTHR21087">
    <property type="entry name" value="SHIKIMATE KINASE"/>
    <property type="match status" value="1"/>
</dbReference>
<evidence type="ECO:0000256" key="1">
    <source>
        <dbReference type="ARBA" id="ARBA00022605"/>
    </source>
</evidence>
<evidence type="ECO:0000256" key="4">
    <source>
        <dbReference type="ARBA" id="ARBA00022777"/>
    </source>
</evidence>
<feature type="binding site" evidence="7">
    <location>
        <position position="163"/>
    </location>
    <ligand>
        <name>substrate</name>
    </ligand>
</feature>
<name>A0A916UMU4_9HYPH</name>
<comment type="catalytic activity">
    <reaction evidence="7">
        <text>shikimate + ATP = 3-phosphoshikimate + ADP + H(+)</text>
        <dbReference type="Rhea" id="RHEA:13121"/>
        <dbReference type="ChEBI" id="CHEBI:15378"/>
        <dbReference type="ChEBI" id="CHEBI:30616"/>
        <dbReference type="ChEBI" id="CHEBI:36208"/>
        <dbReference type="ChEBI" id="CHEBI:145989"/>
        <dbReference type="ChEBI" id="CHEBI:456216"/>
        <dbReference type="EC" id="2.7.1.71"/>
    </reaction>
</comment>
<keyword evidence="4 7" id="KW-0418">Kinase</keyword>
<keyword evidence="7" id="KW-0460">Magnesium</keyword>
<dbReference type="GO" id="GO:0000287">
    <property type="term" value="F:magnesium ion binding"/>
    <property type="evidence" value="ECO:0007669"/>
    <property type="project" value="UniProtKB-UniRule"/>
</dbReference>
<keyword evidence="9" id="KW-1185">Reference proteome</keyword>
<evidence type="ECO:0000256" key="5">
    <source>
        <dbReference type="ARBA" id="ARBA00022840"/>
    </source>
</evidence>
<evidence type="ECO:0000256" key="3">
    <source>
        <dbReference type="ARBA" id="ARBA00022741"/>
    </source>
</evidence>
<keyword evidence="7" id="KW-0963">Cytoplasm</keyword>
<organism evidence="8 9">
    <name type="scientific">Chelatococcus reniformis</name>
    <dbReference type="NCBI Taxonomy" id="1494448"/>
    <lineage>
        <taxon>Bacteria</taxon>
        <taxon>Pseudomonadati</taxon>
        <taxon>Pseudomonadota</taxon>
        <taxon>Alphaproteobacteria</taxon>
        <taxon>Hyphomicrobiales</taxon>
        <taxon>Chelatococcaceae</taxon>
        <taxon>Chelatococcus</taxon>
    </lineage>
</organism>
<gene>
    <name evidence="7 8" type="primary">aroK</name>
    <name evidence="8" type="ORF">GCM10010994_41270</name>
</gene>
<dbReference type="AlphaFoldDB" id="A0A916UMU4"/>
<dbReference type="GO" id="GO:0009423">
    <property type="term" value="P:chorismate biosynthetic process"/>
    <property type="evidence" value="ECO:0007669"/>
    <property type="project" value="UniProtKB-UniRule"/>
</dbReference>
<dbReference type="GO" id="GO:0004765">
    <property type="term" value="F:shikimate kinase activity"/>
    <property type="evidence" value="ECO:0007669"/>
    <property type="project" value="UniProtKB-UniRule"/>
</dbReference>
<dbReference type="HAMAP" id="MF_00109">
    <property type="entry name" value="Shikimate_kinase"/>
    <property type="match status" value="1"/>
</dbReference>
<feature type="binding site" evidence="7">
    <location>
        <begin position="38"/>
        <end position="43"/>
    </location>
    <ligand>
        <name>ATP</name>
        <dbReference type="ChEBI" id="CHEBI:30616"/>
    </ligand>
</feature>
<dbReference type="PRINTS" id="PR01100">
    <property type="entry name" value="SHIKIMTKNASE"/>
</dbReference>
<protein>
    <recommendedName>
        <fullName evidence="7">Shikimate kinase</fullName>
        <shortName evidence="7">SK</shortName>
        <ecNumber evidence="7">2.7.1.71</ecNumber>
    </recommendedName>
</protein>
<dbReference type="InterPro" id="IPR031322">
    <property type="entry name" value="Shikimate/glucono_kinase"/>
</dbReference>
<dbReference type="SUPFAM" id="SSF52540">
    <property type="entry name" value="P-loop containing nucleoside triphosphate hydrolases"/>
    <property type="match status" value="1"/>
</dbReference>
<comment type="cofactor">
    <cofactor evidence="7">
        <name>Mg(2+)</name>
        <dbReference type="ChEBI" id="CHEBI:18420"/>
    </cofactor>
    <text evidence="7">Binds 1 Mg(2+) ion per subunit.</text>
</comment>
<keyword evidence="1 7" id="KW-0028">Amino-acid biosynthesis</keyword>
<dbReference type="Pfam" id="PF01202">
    <property type="entry name" value="SKI"/>
    <property type="match status" value="1"/>
</dbReference>
<comment type="caution">
    <text evidence="8">The sequence shown here is derived from an EMBL/GenBank/DDBJ whole genome shotgun (WGS) entry which is preliminary data.</text>
</comment>
<dbReference type="PANTHER" id="PTHR21087:SF16">
    <property type="entry name" value="SHIKIMATE KINASE 1, CHLOROPLASTIC"/>
    <property type="match status" value="1"/>
</dbReference>
<feature type="binding site" evidence="7">
    <location>
        <position position="60"/>
    </location>
    <ligand>
        <name>substrate</name>
    </ligand>
</feature>
<dbReference type="GO" id="GO:0009073">
    <property type="term" value="P:aromatic amino acid family biosynthetic process"/>
    <property type="evidence" value="ECO:0007669"/>
    <property type="project" value="UniProtKB-KW"/>
</dbReference>
<comment type="caution">
    <text evidence="7">Lacks conserved residue(s) required for the propagation of feature annotation.</text>
</comment>
<evidence type="ECO:0000256" key="7">
    <source>
        <dbReference type="HAMAP-Rule" id="MF_00109"/>
    </source>
</evidence>
<dbReference type="Proteomes" id="UP000637002">
    <property type="component" value="Unassembled WGS sequence"/>
</dbReference>
<dbReference type="InterPro" id="IPR027417">
    <property type="entry name" value="P-loop_NTPase"/>
</dbReference>
<sequence>MDTHQLAADEGRNGSDPRAALIRRHLGERSLVLVGLMGCGKSTVGRRLAARLDVPFVDADAEIERAAGKSIPEIFAQHGETYFRDGERRVIARLLRDGGRVLATGGGAYMEPSTRALIAARGLSVWLKAELDVLMRRVRKRGHRPLLQTADPEDTLRRLMAERYPVYAQADLTVASHEAPHETVVESVLAALAARAEAVLADESSS</sequence>
<feature type="binding site" evidence="7">
    <location>
        <position position="106"/>
    </location>
    <ligand>
        <name>substrate</name>
    </ligand>
</feature>
<reference evidence="8" key="1">
    <citation type="journal article" date="2014" name="Int. J. Syst. Evol. Microbiol.">
        <title>Complete genome sequence of Corynebacterium casei LMG S-19264T (=DSM 44701T), isolated from a smear-ripened cheese.</title>
        <authorList>
            <consortium name="US DOE Joint Genome Institute (JGI-PGF)"/>
            <person name="Walter F."/>
            <person name="Albersmeier A."/>
            <person name="Kalinowski J."/>
            <person name="Ruckert C."/>
        </authorList>
    </citation>
    <scope>NUCLEOTIDE SEQUENCE</scope>
    <source>
        <strain evidence="8">CGMCC 1.12919</strain>
    </source>
</reference>
<evidence type="ECO:0000313" key="9">
    <source>
        <dbReference type="Proteomes" id="UP000637002"/>
    </source>
</evidence>
<comment type="pathway">
    <text evidence="7">Metabolic intermediate biosynthesis; chorismate biosynthesis; chorismate from D-erythrose 4-phosphate and phosphoenolpyruvate: step 5/7.</text>
</comment>
<dbReference type="Gene3D" id="3.40.50.300">
    <property type="entry name" value="P-loop containing nucleotide triphosphate hydrolases"/>
    <property type="match status" value="1"/>
</dbReference>
<keyword evidence="7" id="KW-0479">Metal-binding</keyword>
<comment type="similarity">
    <text evidence="7">Belongs to the shikimate kinase family.</text>
</comment>
<evidence type="ECO:0000256" key="2">
    <source>
        <dbReference type="ARBA" id="ARBA00022679"/>
    </source>
</evidence>
<dbReference type="GO" id="GO:0008652">
    <property type="term" value="P:amino acid biosynthetic process"/>
    <property type="evidence" value="ECO:0007669"/>
    <property type="project" value="UniProtKB-KW"/>
</dbReference>
<feature type="binding site" evidence="7">
    <location>
        <position position="84"/>
    </location>
    <ligand>
        <name>substrate</name>
    </ligand>
</feature>